<reference evidence="1 2" key="1">
    <citation type="submission" date="2019-09" db="EMBL/GenBank/DDBJ databases">
        <title>Genome sequence of Roseospira marina, one of the more divergent members of the non-sulfur purple photosynthetic bacterial family, the Rhodospirillaceae.</title>
        <authorList>
            <person name="Meyer T."/>
            <person name="Kyndt J."/>
        </authorList>
    </citation>
    <scope>NUCLEOTIDE SEQUENCE [LARGE SCALE GENOMIC DNA]</scope>
    <source>
        <strain evidence="1 2">DSM 15113</strain>
    </source>
</reference>
<accession>A0A5M6IGG5</accession>
<dbReference type="EMBL" id="VWPJ01000001">
    <property type="protein sequence ID" value="KAA5607363.1"/>
    <property type="molecule type" value="Genomic_DNA"/>
</dbReference>
<protein>
    <submittedName>
        <fullName evidence="1">DUF2849 domain-containing protein</fullName>
    </submittedName>
</protein>
<name>A0A5M6IGG5_9PROT</name>
<sequence>MARKLRADAPRIITANRLIDGVVVYRAADGSWTTRLNKARVVTNAPDLDAMMPGCMADVEACQVVSLDVVEVLHDPKAGPRPLGQRETIRAAGPTIVLPVDRPIPAARPSA</sequence>
<evidence type="ECO:0000313" key="2">
    <source>
        <dbReference type="Proteomes" id="UP000324065"/>
    </source>
</evidence>
<dbReference type="Pfam" id="PF11011">
    <property type="entry name" value="DUF2849"/>
    <property type="match status" value="1"/>
</dbReference>
<keyword evidence="2" id="KW-1185">Reference proteome</keyword>
<dbReference type="AlphaFoldDB" id="A0A5M6IGG5"/>
<dbReference type="RefSeq" id="WP_150060498.1">
    <property type="nucleotide sequence ID" value="NZ_JACHII010000001.1"/>
</dbReference>
<comment type="caution">
    <text evidence="1">The sequence shown here is derived from an EMBL/GenBank/DDBJ whole genome shotgun (WGS) entry which is preliminary data.</text>
</comment>
<gene>
    <name evidence="1" type="ORF">F1188_00940</name>
</gene>
<organism evidence="1 2">
    <name type="scientific">Roseospira marina</name>
    <dbReference type="NCBI Taxonomy" id="140057"/>
    <lineage>
        <taxon>Bacteria</taxon>
        <taxon>Pseudomonadati</taxon>
        <taxon>Pseudomonadota</taxon>
        <taxon>Alphaproteobacteria</taxon>
        <taxon>Rhodospirillales</taxon>
        <taxon>Rhodospirillaceae</taxon>
        <taxon>Roseospira</taxon>
    </lineage>
</organism>
<dbReference type="InterPro" id="IPR021270">
    <property type="entry name" value="DUF2849"/>
</dbReference>
<dbReference type="Proteomes" id="UP000324065">
    <property type="component" value="Unassembled WGS sequence"/>
</dbReference>
<proteinExistence type="predicted"/>
<dbReference type="OrthoDB" id="9815695at2"/>
<evidence type="ECO:0000313" key="1">
    <source>
        <dbReference type="EMBL" id="KAA5607363.1"/>
    </source>
</evidence>